<dbReference type="CDD" id="cd05233">
    <property type="entry name" value="SDR_c"/>
    <property type="match status" value="1"/>
</dbReference>
<gene>
    <name evidence="4" type="ORF">D7V88_31525</name>
</gene>
<evidence type="ECO:0000256" key="1">
    <source>
        <dbReference type="ARBA" id="ARBA00006484"/>
    </source>
</evidence>
<dbReference type="RefSeq" id="WP_120544322.1">
    <property type="nucleotide sequence ID" value="NZ_RAVZ01000292.1"/>
</dbReference>
<keyword evidence="5" id="KW-1185">Reference proteome</keyword>
<sequence>MRLKGKTALITGGNSGIGLATARLFVAEGARVAITGRNRETLDAVAKELGANVLAVQADATDPAALERAVAATVERFGGLDIVFANAGIAGMTPVGKTSHETFESILGTNVTGVFFTVQAAAPHLKSGASIILTSSVHSELGMPGYSAYAASKGALKAMASVWASEFAPLGIRVNVVSPGATRTPIWDAQAPNPEAYAQLDKALSSTIPLGRMGEPEEIARTVLFLASDDASYVHGQDIFVDGGINGAPAGLPMLRASR</sequence>
<evidence type="ECO:0000256" key="2">
    <source>
        <dbReference type="ARBA" id="ARBA00023002"/>
    </source>
</evidence>
<dbReference type="InterPro" id="IPR002347">
    <property type="entry name" value="SDR_fam"/>
</dbReference>
<dbReference type="PROSITE" id="PS00061">
    <property type="entry name" value="ADH_SHORT"/>
    <property type="match status" value="1"/>
</dbReference>
<dbReference type="AlphaFoldDB" id="A0A3A8I2T2"/>
<dbReference type="Pfam" id="PF13561">
    <property type="entry name" value="adh_short_C2"/>
    <property type="match status" value="1"/>
</dbReference>
<dbReference type="SMART" id="SM00822">
    <property type="entry name" value="PKS_KR"/>
    <property type="match status" value="1"/>
</dbReference>
<dbReference type="OrthoDB" id="5363038at2"/>
<proteinExistence type="inferred from homology"/>
<dbReference type="InterPro" id="IPR036291">
    <property type="entry name" value="NAD(P)-bd_dom_sf"/>
</dbReference>
<dbReference type="Gene3D" id="3.40.50.720">
    <property type="entry name" value="NAD(P)-binding Rossmann-like Domain"/>
    <property type="match status" value="1"/>
</dbReference>
<name>A0A3A8I2T2_9BACT</name>
<dbReference type="EMBL" id="RAVZ01000292">
    <property type="protein sequence ID" value="RKG77016.1"/>
    <property type="molecule type" value="Genomic_DNA"/>
</dbReference>
<dbReference type="GO" id="GO:0016491">
    <property type="term" value="F:oxidoreductase activity"/>
    <property type="evidence" value="ECO:0007669"/>
    <property type="project" value="UniProtKB-KW"/>
</dbReference>
<evidence type="ECO:0000313" key="4">
    <source>
        <dbReference type="EMBL" id="RKG77016.1"/>
    </source>
</evidence>
<comment type="caution">
    <text evidence="4">The sequence shown here is derived from an EMBL/GenBank/DDBJ whole genome shotgun (WGS) entry which is preliminary data.</text>
</comment>
<dbReference type="InterPro" id="IPR020904">
    <property type="entry name" value="Sc_DH/Rdtase_CS"/>
</dbReference>
<dbReference type="InterPro" id="IPR057326">
    <property type="entry name" value="KR_dom"/>
</dbReference>
<dbReference type="NCBIfam" id="NF005559">
    <property type="entry name" value="PRK07231.1"/>
    <property type="match status" value="1"/>
</dbReference>
<evidence type="ECO:0000313" key="5">
    <source>
        <dbReference type="Proteomes" id="UP000268094"/>
    </source>
</evidence>
<feature type="domain" description="Ketoreductase" evidence="3">
    <location>
        <begin position="6"/>
        <end position="180"/>
    </location>
</feature>
<dbReference type="PANTHER" id="PTHR43669">
    <property type="entry name" value="5-KETO-D-GLUCONATE 5-REDUCTASE"/>
    <property type="match status" value="1"/>
</dbReference>
<evidence type="ECO:0000259" key="3">
    <source>
        <dbReference type="SMART" id="SM00822"/>
    </source>
</evidence>
<comment type="similarity">
    <text evidence="1">Belongs to the short-chain dehydrogenases/reductases (SDR) family.</text>
</comment>
<dbReference type="SUPFAM" id="SSF51735">
    <property type="entry name" value="NAD(P)-binding Rossmann-fold domains"/>
    <property type="match status" value="1"/>
</dbReference>
<organism evidence="4 5">
    <name type="scientific">Corallococcus terminator</name>
    <dbReference type="NCBI Taxonomy" id="2316733"/>
    <lineage>
        <taxon>Bacteria</taxon>
        <taxon>Pseudomonadati</taxon>
        <taxon>Myxococcota</taxon>
        <taxon>Myxococcia</taxon>
        <taxon>Myxococcales</taxon>
        <taxon>Cystobacterineae</taxon>
        <taxon>Myxococcaceae</taxon>
        <taxon>Corallococcus</taxon>
    </lineage>
</organism>
<dbReference type="PANTHER" id="PTHR43669:SF3">
    <property type="entry name" value="ALCOHOL DEHYDROGENASE, PUTATIVE (AFU_ORTHOLOGUE AFUA_3G03445)-RELATED"/>
    <property type="match status" value="1"/>
</dbReference>
<dbReference type="PRINTS" id="PR00081">
    <property type="entry name" value="GDHRDH"/>
</dbReference>
<keyword evidence="2" id="KW-0560">Oxidoreductase</keyword>
<dbReference type="Proteomes" id="UP000268094">
    <property type="component" value="Unassembled WGS sequence"/>
</dbReference>
<dbReference type="FunFam" id="3.40.50.720:FF:000084">
    <property type="entry name" value="Short-chain dehydrogenase reductase"/>
    <property type="match status" value="1"/>
</dbReference>
<protein>
    <submittedName>
        <fullName evidence="4">SDR family oxidoreductase</fullName>
    </submittedName>
</protein>
<reference evidence="5" key="1">
    <citation type="submission" date="2018-09" db="EMBL/GenBank/DDBJ databases">
        <authorList>
            <person name="Livingstone P.G."/>
            <person name="Whitworth D.E."/>
        </authorList>
    </citation>
    <scope>NUCLEOTIDE SEQUENCE [LARGE SCALE GENOMIC DNA]</scope>
    <source>
        <strain evidence="5">CA054A</strain>
    </source>
</reference>
<accession>A0A3A8I2T2</accession>